<accession>Q7UXI6</accession>
<protein>
    <submittedName>
        <fullName evidence="2">Uncharacterized protein</fullName>
    </submittedName>
</protein>
<name>Q7UXI6_RHOBA</name>
<dbReference type="HOGENOM" id="CLU_2466903_0_0_0"/>
<organism evidence="2 3">
    <name type="scientific">Rhodopirellula baltica (strain DSM 10527 / NCIMB 13988 / SH1)</name>
    <dbReference type="NCBI Taxonomy" id="243090"/>
    <lineage>
        <taxon>Bacteria</taxon>
        <taxon>Pseudomonadati</taxon>
        <taxon>Planctomycetota</taxon>
        <taxon>Planctomycetia</taxon>
        <taxon>Pirellulales</taxon>
        <taxon>Pirellulaceae</taxon>
        <taxon>Rhodopirellula</taxon>
    </lineage>
</organism>
<keyword evidence="1" id="KW-1133">Transmembrane helix</keyword>
<gene>
    <name evidence="2" type="ordered locus">RB1304</name>
</gene>
<dbReference type="AlphaFoldDB" id="Q7UXI6"/>
<reference evidence="2 3" key="1">
    <citation type="journal article" date="2003" name="Proc. Natl. Acad. Sci. U.S.A.">
        <title>Complete genome sequence of the marine planctomycete Pirellula sp. strain 1.</title>
        <authorList>
            <person name="Gloeckner F.O."/>
            <person name="Kube M."/>
            <person name="Bauer M."/>
            <person name="Teeling H."/>
            <person name="Lombardot T."/>
            <person name="Ludwig W."/>
            <person name="Gade D."/>
            <person name="Beck A."/>
            <person name="Borzym K."/>
            <person name="Heitmann K."/>
            <person name="Rabus R."/>
            <person name="Schlesner H."/>
            <person name="Amann R."/>
            <person name="Reinhardt R."/>
        </authorList>
    </citation>
    <scope>NUCLEOTIDE SEQUENCE [LARGE SCALE GENOMIC DNA]</scope>
    <source>
        <strain evidence="3">DSM 10527 / NCIMB 13988 / SH1</strain>
    </source>
</reference>
<keyword evidence="3" id="KW-1185">Reference proteome</keyword>
<sequence length="88" mass="9648">MWVLNESLIGRMPLLLPPLSGDRGFRRSSGVAMNDDNVRHFRNAISRETGFAIAMLGYGLVLMIGLLYLLRRSPGNDPVLNGTQFGSG</sequence>
<dbReference type="STRING" id="243090.RB1304"/>
<evidence type="ECO:0000313" key="3">
    <source>
        <dbReference type="Proteomes" id="UP000001025"/>
    </source>
</evidence>
<dbReference type="Proteomes" id="UP000001025">
    <property type="component" value="Chromosome"/>
</dbReference>
<dbReference type="EnsemblBacteria" id="CAD72020">
    <property type="protein sequence ID" value="CAD72020"/>
    <property type="gene ID" value="RB1304"/>
</dbReference>
<dbReference type="EMBL" id="BX294135">
    <property type="protein sequence ID" value="CAD72020.1"/>
    <property type="molecule type" value="Genomic_DNA"/>
</dbReference>
<evidence type="ECO:0000256" key="1">
    <source>
        <dbReference type="SAM" id="Phobius"/>
    </source>
</evidence>
<evidence type="ECO:0000313" key="2">
    <source>
        <dbReference type="EMBL" id="CAD72020.1"/>
    </source>
</evidence>
<dbReference type="KEGG" id="rba:RB1304"/>
<dbReference type="InParanoid" id="Q7UXI6"/>
<feature type="transmembrane region" description="Helical" evidence="1">
    <location>
        <begin position="49"/>
        <end position="70"/>
    </location>
</feature>
<keyword evidence="1" id="KW-0472">Membrane</keyword>
<proteinExistence type="predicted"/>
<keyword evidence="1" id="KW-0812">Transmembrane</keyword>
<dbReference type="PATRIC" id="fig|243090.15.peg.597"/>